<organism evidence="2 3">
    <name type="scientific">Linum trigynum</name>
    <dbReference type="NCBI Taxonomy" id="586398"/>
    <lineage>
        <taxon>Eukaryota</taxon>
        <taxon>Viridiplantae</taxon>
        <taxon>Streptophyta</taxon>
        <taxon>Embryophyta</taxon>
        <taxon>Tracheophyta</taxon>
        <taxon>Spermatophyta</taxon>
        <taxon>Magnoliopsida</taxon>
        <taxon>eudicotyledons</taxon>
        <taxon>Gunneridae</taxon>
        <taxon>Pentapetalae</taxon>
        <taxon>rosids</taxon>
        <taxon>fabids</taxon>
        <taxon>Malpighiales</taxon>
        <taxon>Linaceae</taxon>
        <taxon>Linum</taxon>
    </lineage>
</organism>
<gene>
    <name evidence="2" type="ORF">LTRI10_LOCUS24741</name>
</gene>
<protein>
    <recommendedName>
        <fullName evidence="1">Reverse transcriptase Ty1/copia-type domain-containing protein</fullName>
    </recommendedName>
</protein>
<dbReference type="EMBL" id="OZ034817">
    <property type="protein sequence ID" value="CAL1383470.1"/>
    <property type="molecule type" value="Genomic_DNA"/>
</dbReference>
<feature type="domain" description="Reverse transcriptase Ty1/copia-type" evidence="1">
    <location>
        <begin position="2"/>
        <end position="104"/>
    </location>
</feature>
<dbReference type="AlphaFoldDB" id="A0AAV2ED54"/>
<accession>A0AAV2ED54</accession>
<dbReference type="InterPro" id="IPR043502">
    <property type="entry name" value="DNA/RNA_pol_sf"/>
</dbReference>
<dbReference type="Pfam" id="PF07727">
    <property type="entry name" value="RVT_2"/>
    <property type="match status" value="1"/>
</dbReference>
<dbReference type="PANTHER" id="PTHR11439">
    <property type="entry name" value="GAG-POL-RELATED RETROTRANSPOSON"/>
    <property type="match status" value="1"/>
</dbReference>
<dbReference type="InterPro" id="IPR013103">
    <property type="entry name" value="RVT_2"/>
</dbReference>
<dbReference type="Proteomes" id="UP001497516">
    <property type="component" value="Chromosome 4"/>
</dbReference>
<dbReference type="SUPFAM" id="SSF56672">
    <property type="entry name" value="DNA/RNA polymerases"/>
    <property type="match status" value="1"/>
</dbReference>
<proteinExistence type="predicted"/>
<name>A0AAV2ED54_9ROSI</name>
<evidence type="ECO:0000313" key="3">
    <source>
        <dbReference type="Proteomes" id="UP001497516"/>
    </source>
</evidence>
<evidence type="ECO:0000259" key="1">
    <source>
        <dbReference type="Pfam" id="PF07727"/>
    </source>
</evidence>
<keyword evidence="3" id="KW-1185">Reference proteome</keyword>
<dbReference type="PANTHER" id="PTHR11439:SF470">
    <property type="entry name" value="CYSTEINE-RICH RLK (RECEPTOR-LIKE PROTEIN KINASE) 8"/>
    <property type="match status" value="1"/>
</dbReference>
<evidence type="ECO:0000313" key="2">
    <source>
        <dbReference type="EMBL" id="CAL1383470.1"/>
    </source>
</evidence>
<dbReference type="CDD" id="cd09272">
    <property type="entry name" value="RNase_HI_RT_Ty1"/>
    <property type="match status" value="1"/>
</dbReference>
<reference evidence="2 3" key="1">
    <citation type="submission" date="2024-04" db="EMBL/GenBank/DDBJ databases">
        <authorList>
            <person name="Fracassetti M."/>
        </authorList>
    </citation>
    <scope>NUCLEOTIDE SEQUENCE [LARGE SCALE GENOMIC DNA]</scope>
</reference>
<sequence length="345" mass="38874">MKNGFAQSASDYSLLTKWVHGRIVVLLVYVDDIIIGGDAPKDIEQIKKALSKEFKIKLLGPLQYFLGMEVNRTADGISVCQRKYALELLKDTGYLEAKGCITPSDPKIKLAANQGTPLEDGEVYRRLIGRLHYVTITRPDLTYIVQQLCQFQKQPCSDHLQAAYRVLRYLKNSPGQGIHFSSKADLKLVGFTDSDWASCPDTRRSTTGYRTFLGSSLLTWKSKKQTTVSRSSSEAEYRALALLVCEVEWLKGLLAELSVKVPLPISIYCDNKSTIHIAENPVFHERTKHIEIDMHVTRDRIKTGLIKLHHVSTFNQLADLFTKGLDRARMQALLFKLGVRVTATT</sequence>